<accession>A0AA36MKT0</accession>
<dbReference type="InterPro" id="IPR036322">
    <property type="entry name" value="WD40_repeat_dom_sf"/>
</dbReference>
<dbReference type="PROSITE" id="PS50297">
    <property type="entry name" value="ANK_REP_REGION"/>
    <property type="match status" value="5"/>
</dbReference>
<dbReference type="EMBL" id="CAUJNA010000044">
    <property type="protein sequence ID" value="CAJ1370922.1"/>
    <property type="molecule type" value="Genomic_DNA"/>
</dbReference>
<protein>
    <submittedName>
        <fullName evidence="5">Uncharacterized protein</fullName>
    </submittedName>
</protein>
<feature type="repeat" description="ANK" evidence="3">
    <location>
        <begin position="391"/>
        <end position="423"/>
    </location>
</feature>
<feature type="repeat" description="ANK" evidence="3">
    <location>
        <begin position="358"/>
        <end position="390"/>
    </location>
</feature>
<sequence>MSLFPNDQYAISVSRDRCLLTWDCGHSWCGVLLRDNMRDLRAEKRLTAHRERHGGINCLAVASNQTTVITAGQEKTLTTWDLRMADPVRIIDLDEEVLALSMTHDDAFLATAGTGQTVKVWDIRNDQAWYRCPAVERGHKLRVSGAMPELRVSSAASGEQLLTAALEEAALASSLAKLLKAEVFRSLGVPAVRQKLFLEGQELSEGSWLSLGQPSEVFVVLQCAAQRFGAELVSAAAAGDAAMVQRVLAQYQDPNCRSRGLAPLHLAAENGHAPCLRLLLAAAADLHAADDAGETALHSAAWRGQKEAAECLLQAGAEAARVNENQDTALHLAAWNGHLAVAQLLLQHDAPINAGNEAGDTPLHLAAQSGHQALVRLLLLRGADLHAELTSGETPLHLAAWRGQAAVASALLEAKAALEARSSSGDSALILGAWGGHRDLCGLLLRRNAEAQAANLRGDTALVLALRNNDLGTAQCLLRYLPPPLPKEAVLEVVDLIQAAERNQLAADLAESPLRA</sequence>
<dbReference type="InterPro" id="IPR001680">
    <property type="entry name" value="WD40_rpt"/>
</dbReference>
<dbReference type="PROSITE" id="PS50088">
    <property type="entry name" value="ANK_REPEAT"/>
    <property type="match status" value="5"/>
</dbReference>
<dbReference type="SUPFAM" id="SSF50978">
    <property type="entry name" value="WD40 repeat-like"/>
    <property type="match status" value="1"/>
</dbReference>
<dbReference type="PRINTS" id="PR01415">
    <property type="entry name" value="ANKYRIN"/>
</dbReference>
<name>A0AA36MKT0_9DINO</name>
<evidence type="ECO:0000256" key="3">
    <source>
        <dbReference type="PROSITE-ProRule" id="PRU00023"/>
    </source>
</evidence>
<dbReference type="PANTHER" id="PTHR24198">
    <property type="entry name" value="ANKYRIN REPEAT AND PROTEIN KINASE DOMAIN-CONTAINING PROTEIN"/>
    <property type="match status" value="1"/>
</dbReference>
<evidence type="ECO:0000256" key="1">
    <source>
        <dbReference type="ARBA" id="ARBA00022737"/>
    </source>
</evidence>
<dbReference type="InterPro" id="IPR015943">
    <property type="entry name" value="WD40/YVTN_repeat-like_dom_sf"/>
</dbReference>
<dbReference type="AlphaFoldDB" id="A0AA36MKT0"/>
<feature type="repeat" description="ANK" evidence="3">
    <location>
        <begin position="325"/>
        <end position="357"/>
    </location>
</feature>
<keyword evidence="6" id="KW-1185">Reference proteome</keyword>
<keyword evidence="2 3" id="KW-0040">ANK repeat</keyword>
<proteinExistence type="predicted"/>
<keyword evidence="4" id="KW-0853">WD repeat</keyword>
<gene>
    <name evidence="5" type="ORF">EVOR1521_LOCUS1377</name>
</gene>
<feature type="repeat" description="ANK" evidence="3">
    <location>
        <begin position="292"/>
        <end position="324"/>
    </location>
</feature>
<dbReference type="SMART" id="SM00248">
    <property type="entry name" value="ANK"/>
    <property type="match status" value="7"/>
</dbReference>
<evidence type="ECO:0000256" key="4">
    <source>
        <dbReference type="PROSITE-ProRule" id="PRU00221"/>
    </source>
</evidence>
<dbReference type="SUPFAM" id="SSF48403">
    <property type="entry name" value="Ankyrin repeat"/>
    <property type="match status" value="1"/>
</dbReference>
<dbReference type="Pfam" id="PF00023">
    <property type="entry name" value="Ank"/>
    <property type="match status" value="1"/>
</dbReference>
<organism evidence="5 6">
    <name type="scientific">Effrenium voratum</name>
    <dbReference type="NCBI Taxonomy" id="2562239"/>
    <lineage>
        <taxon>Eukaryota</taxon>
        <taxon>Sar</taxon>
        <taxon>Alveolata</taxon>
        <taxon>Dinophyceae</taxon>
        <taxon>Suessiales</taxon>
        <taxon>Symbiodiniaceae</taxon>
        <taxon>Effrenium</taxon>
    </lineage>
</organism>
<dbReference type="CDD" id="cd17039">
    <property type="entry name" value="Ubl_ubiquitin_like"/>
    <property type="match status" value="1"/>
</dbReference>
<dbReference type="SMART" id="SM00320">
    <property type="entry name" value="WD40"/>
    <property type="match status" value="2"/>
</dbReference>
<comment type="caution">
    <text evidence="5">The sequence shown here is derived from an EMBL/GenBank/DDBJ whole genome shotgun (WGS) entry which is preliminary data.</text>
</comment>
<evidence type="ECO:0000313" key="5">
    <source>
        <dbReference type="EMBL" id="CAJ1370922.1"/>
    </source>
</evidence>
<dbReference type="InterPro" id="IPR002110">
    <property type="entry name" value="Ankyrin_rpt"/>
</dbReference>
<feature type="repeat" description="WD" evidence="4">
    <location>
        <begin position="90"/>
        <end position="131"/>
    </location>
</feature>
<keyword evidence="1" id="KW-0677">Repeat</keyword>
<dbReference type="Proteomes" id="UP001178507">
    <property type="component" value="Unassembled WGS sequence"/>
</dbReference>
<dbReference type="Pfam" id="PF00400">
    <property type="entry name" value="WD40"/>
    <property type="match status" value="2"/>
</dbReference>
<dbReference type="Pfam" id="PF12796">
    <property type="entry name" value="Ank_2"/>
    <property type="match status" value="2"/>
</dbReference>
<evidence type="ECO:0000256" key="2">
    <source>
        <dbReference type="ARBA" id="ARBA00023043"/>
    </source>
</evidence>
<dbReference type="PANTHER" id="PTHR24198:SF165">
    <property type="entry name" value="ANKYRIN REPEAT-CONTAINING PROTEIN-RELATED"/>
    <property type="match status" value="1"/>
</dbReference>
<dbReference type="Gene3D" id="1.25.40.20">
    <property type="entry name" value="Ankyrin repeat-containing domain"/>
    <property type="match status" value="3"/>
</dbReference>
<reference evidence="5" key="1">
    <citation type="submission" date="2023-08" db="EMBL/GenBank/DDBJ databases">
        <authorList>
            <person name="Chen Y."/>
            <person name="Shah S."/>
            <person name="Dougan E. K."/>
            <person name="Thang M."/>
            <person name="Chan C."/>
        </authorList>
    </citation>
    <scope>NUCLEOTIDE SEQUENCE</scope>
</reference>
<feature type="repeat" description="ANK" evidence="3">
    <location>
        <begin position="259"/>
        <end position="291"/>
    </location>
</feature>
<dbReference type="Gene3D" id="2.130.10.10">
    <property type="entry name" value="YVTN repeat-like/Quinoprotein amine dehydrogenase"/>
    <property type="match status" value="1"/>
</dbReference>
<evidence type="ECO:0000313" key="6">
    <source>
        <dbReference type="Proteomes" id="UP001178507"/>
    </source>
</evidence>
<dbReference type="PROSITE" id="PS50082">
    <property type="entry name" value="WD_REPEATS_2"/>
    <property type="match status" value="1"/>
</dbReference>
<dbReference type="InterPro" id="IPR036770">
    <property type="entry name" value="Ankyrin_rpt-contain_sf"/>
</dbReference>